<dbReference type="EMBL" id="MLJW01005891">
    <property type="protein sequence ID" value="OIQ67494.1"/>
    <property type="molecule type" value="Genomic_DNA"/>
</dbReference>
<dbReference type="AlphaFoldDB" id="A0A1J5P8B3"/>
<name>A0A1J5P8B3_9ZZZZ</name>
<gene>
    <name evidence="2" type="ORF">GALL_509250</name>
</gene>
<protein>
    <submittedName>
        <fullName evidence="2">Uncharacterized protein</fullName>
    </submittedName>
</protein>
<sequence>MTCALCARPALSRPVPLPAINSGAVPSNAAATVADVVVLPIPISPKMSRSGFCIDARATARCPQPRSKATSAASSAASLLKSRLPLRGLSVTTPGSGPSASVPASTTSSCELSSRAMTEIAAPPPAKFAIIAIVTSWG</sequence>
<proteinExistence type="predicted"/>
<accession>A0A1J5P8B3</accession>
<feature type="region of interest" description="Disordered" evidence="1">
    <location>
        <begin position="88"/>
        <end position="107"/>
    </location>
</feature>
<evidence type="ECO:0000256" key="1">
    <source>
        <dbReference type="SAM" id="MobiDB-lite"/>
    </source>
</evidence>
<reference evidence="2" key="1">
    <citation type="submission" date="2016-10" db="EMBL/GenBank/DDBJ databases">
        <title>Sequence of Gallionella enrichment culture.</title>
        <authorList>
            <person name="Poehlein A."/>
            <person name="Muehling M."/>
            <person name="Daniel R."/>
        </authorList>
    </citation>
    <scope>NUCLEOTIDE SEQUENCE</scope>
</reference>
<comment type="caution">
    <text evidence="2">The sequence shown here is derived from an EMBL/GenBank/DDBJ whole genome shotgun (WGS) entry which is preliminary data.</text>
</comment>
<organism evidence="2">
    <name type="scientific">mine drainage metagenome</name>
    <dbReference type="NCBI Taxonomy" id="410659"/>
    <lineage>
        <taxon>unclassified sequences</taxon>
        <taxon>metagenomes</taxon>
        <taxon>ecological metagenomes</taxon>
    </lineage>
</organism>
<feature type="compositionally biased region" description="Low complexity" evidence="1">
    <location>
        <begin position="92"/>
        <end position="107"/>
    </location>
</feature>
<evidence type="ECO:0000313" key="2">
    <source>
        <dbReference type="EMBL" id="OIQ67494.1"/>
    </source>
</evidence>